<evidence type="ECO:0000256" key="1">
    <source>
        <dbReference type="ARBA" id="ARBA00009743"/>
    </source>
</evidence>
<sequence length="422" mass="45776">MTAPAFATWAPVAPMGWNSWDCFGASVTEAEVLANARYMAAHLKAAGYEYVVVDIQWSEPTADSTQYHPFAPLTMDDYGRLQPAVNRFPSAANGAGFGPLARELHALGLRFGLHIMRGIPRQAVAANVPILGTKLHARDVAVNNICPWNADMYGVADTPGGQAYYDSLVRQYAEWGVDFLKVDDICHSTLYGIHAAEIAALRRAIDVCGRPIVLSLSPGPASLEHGAFLQAHANMWRLTDDFWDAWPQLAGMFPVAAKWAPLVQPGTWPDLDMLPLGAIRQRAVDAATAQPYSRFTVAEQQTMLTLWGLMRAPLMLGGHLPASEAVVPLVTNRDWLAMRRTITWARQTQATPTAITWQATSANRRYVARFNLTDAAVALTAADIGSGGGWSIWGQAPVASQLVVPAHGVALIRCHSEEGGED</sequence>
<dbReference type="InterPro" id="IPR002241">
    <property type="entry name" value="Glyco_hydro_27"/>
</dbReference>
<dbReference type="RefSeq" id="WP_056952124.1">
    <property type="nucleotide sequence ID" value="NZ_AZDJ01000032.1"/>
</dbReference>
<dbReference type="CDD" id="cd14792">
    <property type="entry name" value="GH27"/>
    <property type="match status" value="1"/>
</dbReference>
<dbReference type="Gene3D" id="3.20.20.70">
    <property type="entry name" value="Aldolase class I"/>
    <property type="match status" value="1"/>
</dbReference>
<dbReference type="Pfam" id="PF16499">
    <property type="entry name" value="Melibiase_2"/>
    <property type="match status" value="1"/>
</dbReference>
<dbReference type="PATRIC" id="fig|1291734.4.peg.573"/>
<keyword evidence="2 4" id="KW-0378">Hydrolase</keyword>
<evidence type="ECO:0000313" key="5">
    <source>
        <dbReference type="EMBL" id="KRK70489.1"/>
    </source>
</evidence>
<comment type="caution">
    <text evidence="5">The sequence shown here is derived from an EMBL/GenBank/DDBJ whole genome shotgun (WGS) entry which is preliminary data.</text>
</comment>
<dbReference type="GO" id="GO:0005975">
    <property type="term" value="P:carbohydrate metabolic process"/>
    <property type="evidence" value="ECO:0007669"/>
    <property type="project" value="InterPro"/>
</dbReference>
<dbReference type="PANTHER" id="PTHR11452">
    <property type="entry name" value="ALPHA-GALACTOSIDASE/ALPHA-N-ACETYLGALACTOSAMINIDASE"/>
    <property type="match status" value="1"/>
</dbReference>
<evidence type="ECO:0000256" key="2">
    <source>
        <dbReference type="ARBA" id="ARBA00022801"/>
    </source>
</evidence>
<keyword evidence="6" id="KW-1185">Reference proteome</keyword>
<dbReference type="GO" id="GO:0004557">
    <property type="term" value="F:alpha-galactosidase activity"/>
    <property type="evidence" value="ECO:0007669"/>
    <property type="project" value="UniProtKB-EC"/>
</dbReference>
<dbReference type="SUPFAM" id="SSF51445">
    <property type="entry name" value="(Trans)glycosidases"/>
    <property type="match status" value="1"/>
</dbReference>
<dbReference type="Proteomes" id="UP000051804">
    <property type="component" value="Unassembled WGS sequence"/>
</dbReference>
<protein>
    <recommendedName>
        <fullName evidence="4">Alpha-galactosidase</fullName>
        <ecNumber evidence="4">3.2.1.22</ecNumber>
    </recommendedName>
    <alternativeName>
        <fullName evidence="4">Melibiase</fullName>
    </alternativeName>
</protein>
<keyword evidence="4" id="KW-1015">Disulfide bond</keyword>
<comment type="similarity">
    <text evidence="1 4">Belongs to the glycosyl hydrolase 27 family.</text>
</comment>
<evidence type="ECO:0000256" key="4">
    <source>
        <dbReference type="RuleBase" id="RU361168"/>
    </source>
</evidence>
<dbReference type="PRINTS" id="PR00740">
    <property type="entry name" value="GLHYDRLASE27"/>
</dbReference>
<gene>
    <name evidence="5" type="ORF">FD02_GL000558</name>
</gene>
<proteinExistence type="inferred from homology"/>
<dbReference type="InterPro" id="IPR017853">
    <property type="entry name" value="GH"/>
</dbReference>
<dbReference type="PANTHER" id="PTHR11452:SF42">
    <property type="entry name" value="ALPHA-GALACTOSIDASE"/>
    <property type="match status" value="1"/>
</dbReference>
<evidence type="ECO:0000313" key="6">
    <source>
        <dbReference type="Proteomes" id="UP000051804"/>
    </source>
</evidence>
<dbReference type="EMBL" id="AZDJ01000032">
    <property type="protein sequence ID" value="KRK70489.1"/>
    <property type="molecule type" value="Genomic_DNA"/>
</dbReference>
<evidence type="ECO:0000256" key="3">
    <source>
        <dbReference type="ARBA" id="ARBA00023295"/>
    </source>
</evidence>
<accession>A0A0R1JPI3</accession>
<keyword evidence="3 4" id="KW-0326">Glycosidase</keyword>
<reference evidence="5 6" key="1">
    <citation type="journal article" date="2015" name="Genome Announc.">
        <title>Expanding the biotechnology potential of lactobacilli through comparative genomics of 213 strains and associated genera.</title>
        <authorList>
            <person name="Sun Z."/>
            <person name="Harris H.M."/>
            <person name="McCann A."/>
            <person name="Guo C."/>
            <person name="Argimon S."/>
            <person name="Zhang W."/>
            <person name="Yang X."/>
            <person name="Jeffery I.B."/>
            <person name="Cooney J.C."/>
            <person name="Kagawa T.F."/>
            <person name="Liu W."/>
            <person name="Song Y."/>
            <person name="Salvetti E."/>
            <person name="Wrobel A."/>
            <person name="Rasinkangas P."/>
            <person name="Parkhill J."/>
            <person name="Rea M.C."/>
            <person name="O'Sullivan O."/>
            <person name="Ritari J."/>
            <person name="Douillard F.P."/>
            <person name="Paul Ross R."/>
            <person name="Yang R."/>
            <person name="Briner A.E."/>
            <person name="Felis G.E."/>
            <person name="de Vos W.M."/>
            <person name="Barrangou R."/>
            <person name="Klaenhammer T.R."/>
            <person name="Caufield P.W."/>
            <person name="Cui Y."/>
            <person name="Zhang H."/>
            <person name="O'Toole P.W."/>
        </authorList>
    </citation>
    <scope>NUCLEOTIDE SEQUENCE [LARGE SCALE GENOMIC DNA]</scope>
    <source>
        <strain evidence="5 6">JCM 17158</strain>
    </source>
</reference>
<dbReference type="STRING" id="1291734.FD02_GL000558"/>
<name>A0A0R1JPI3_9LACO</name>
<dbReference type="EC" id="3.2.1.22" evidence="4"/>
<organism evidence="5 6">
    <name type="scientific">Lacticaseibacillus nasuensis JCM 17158</name>
    <dbReference type="NCBI Taxonomy" id="1291734"/>
    <lineage>
        <taxon>Bacteria</taxon>
        <taxon>Bacillati</taxon>
        <taxon>Bacillota</taxon>
        <taxon>Bacilli</taxon>
        <taxon>Lactobacillales</taxon>
        <taxon>Lactobacillaceae</taxon>
        <taxon>Lacticaseibacillus</taxon>
    </lineage>
</organism>
<dbReference type="InterPro" id="IPR013785">
    <property type="entry name" value="Aldolase_TIM"/>
</dbReference>
<comment type="catalytic activity">
    <reaction evidence="4">
        <text>Hydrolysis of terminal, non-reducing alpha-D-galactose residues in alpha-D-galactosides, including galactose oligosaccharides, galactomannans and galactolipids.</text>
        <dbReference type="EC" id="3.2.1.22"/>
    </reaction>
</comment>
<dbReference type="AlphaFoldDB" id="A0A0R1JPI3"/>